<feature type="compositionally biased region" description="Polar residues" evidence="1">
    <location>
        <begin position="245"/>
        <end position="257"/>
    </location>
</feature>
<evidence type="ECO:0000313" key="2">
    <source>
        <dbReference type="EMBL" id="PWN97849.1"/>
    </source>
</evidence>
<feature type="region of interest" description="Disordered" evidence="1">
    <location>
        <begin position="115"/>
        <end position="141"/>
    </location>
</feature>
<feature type="compositionally biased region" description="Low complexity" evidence="1">
    <location>
        <begin position="115"/>
        <end position="132"/>
    </location>
</feature>
<sequence length="359" mass="36769">MLAPTALPSATLPDVQQLLTALLSPSVASSASASELLARLAQQTHAALLDLADDERPTSYEGLLDVARFCVEEEPAWEEKEQGELCEACKEDSIDSLWDAATARTASVTADAASSAAPAAAPQAESSAATTSKGSTPLEPADEAFDQPFLALSVFTKLVQSSPVLSHFFEQDLSSSFQLRAPAPQQESAREALATLAAVAVTGGGGGQSTARRVRGLLGGLLGEVGDRVGKVTGRETRTGPLPSFGQQTPASLAESSTSQAALGAKTAAAASSSLGRSVQDAEEDVRAATARLVEQAASSEGAFVIDEAVGEDEEDEGDDDDEEAGELSLAALGGGEEEQAGGREQRIAKDLRTAAAAQ</sequence>
<name>A0A316Z8B9_9BASI</name>
<gene>
    <name evidence="2" type="ORF">FA09DRAFT_330004</name>
</gene>
<reference evidence="2 3" key="1">
    <citation type="journal article" date="2018" name="Mol. Biol. Evol.">
        <title>Broad Genomic Sampling Reveals a Smut Pathogenic Ancestry of the Fungal Clade Ustilaginomycotina.</title>
        <authorList>
            <person name="Kijpornyongpan T."/>
            <person name="Mondo S.J."/>
            <person name="Barry K."/>
            <person name="Sandor L."/>
            <person name="Lee J."/>
            <person name="Lipzen A."/>
            <person name="Pangilinan J."/>
            <person name="LaButti K."/>
            <person name="Hainaut M."/>
            <person name="Henrissat B."/>
            <person name="Grigoriev I.V."/>
            <person name="Spatafora J.W."/>
            <person name="Aime M.C."/>
        </authorList>
    </citation>
    <scope>NUCLEOTIDE SEQUENCE [LARGE SCALE GENOMIC DNA]</scope>
    <source>
        <strain evidence="2 3">MCA 4186</strain>
    </source>
</reference>
<dbReference type="PANTHER" id="PTHR37987:SF1">
    <property type="entry name" value="OXO-4-HYDROXY-4-CARBOXY-5-UREIDOIMIDAZOLINE DECARBOXYLASE DOMAIN-CONTAINING PROTEIN"/>
    <property type="match status" value="1"/>
</dbReference>
<dbReference type="GeneID" id="37269971"/>
<proteinExistence type="predicted"/>
<organism evidence="2 3">
    <name type="scientific">Tilletiopsis washingtonensis</name>
    <dbReference type="NCBI Taxonomy" id="58919"/>
    <lineage>
        <taxon>Eukaryota</taxon>
        <taxon>Fungi</taxon>
        <taxon>Dikarya</taxon>
        <taxon>Basidiomycota</taxon>
        <taxon>Ustilaginomycotina</taxon>
        <taxon>Exobasidiomycetes</taxon>
        <taxon>Entylomatales</taxon>
        <taxon>Entylomatales incertae sedis</taxon>
        <taxon>Tilletiopsis</taxon>
    </lineage>
</organism>
<dbReference type="OrthoDB" id="5398391at2759"/>
<dbReference type="EMBL" id="KZ819293">
    <property type="protein sequence ID" value="PWN97849.1"/>
    <property type="molecule type" value="Genomic_DNA"/>
</dbReference>
<keyword evidence="3" id="KW-1185">Reference proteome</keyword>
<dbReference type="RefSeq" id="XP_025598128.1">
    <property type="nucleotide sequence ID" value="XM_025742427.1"/>
</dbReference>
<dbReference type="AlphaFoldDB" id="A0A316Z8B9"/>
<dbReference type="PANTHER" id="PTHR37987">
    <property type="entry name" value="CHROMOSOME 9, WHOLE GENOME SHOTGUN SEQUENCE"/>
    <property type="match status" value="1"/>
</dbReference>
<feature type="region of interest" description="Disordered" evidence="1">
    <location>
        <begin position="233"/>
        <end position="259"/>
    </location>
</feature>
<evidence type="ECO:0000256" key="1">
    <source>
        <dbReference type="SAM" id="MobiDB-lite"/>
    </source>
</evidence>
<evidence type="ECO:0000313" key="3">
    <source>
        <dbReference type="Proteomes" id="UP000245946"/>
    </source>
</evidence>
<feature type="compositionally biased region" description="Acidic residues" evidence="1">
    <location>
        <begin position="309"/>
        <end position="326"/>
    </location>
</feature>
<protein>
    <submittedName>
        <fullName evidence="2">Uncharacterized protein</fullName>
    </submittedName>
</protein>
<accession>A0A316Z8B9</accession>
<dbReference type="Proteomes" id="UP000245946">
    <property type="component" value="Unassembled WGS sequence"/>
</dbReference>
<feature type="compositionally biased region" description="Basic and acidic residues" evidence="1">
    <location>
        <begin position="341"/>
        <end position="353"/>
    </location>
</feature>
<feature type="region of interest" description="Disordered" evidence="1">
    <location>
        <begin position="303"/>
        <end position="359"/>
    </location>
</feature>